<evidence type="ECO:0000256" key="1">
    <source>
        <dbReference type="SAM" id="Coils"/>
    </source>
</evidence>
<dbReference type="AlphaFoldDB" id="A0A0L7KI51"/>
<reference evidence="3" key="2">
    <citation type="submission" date="2006-03" db="EMBL/GenBank/DDBJ databases">
        <title>The genome sequence of the Plasmodium falciparum HB3.</title>
        <authorList>
            <consortium name="The Broad Institute Genome Sequencing Platform"/>
            <person name="Birren B."/>
            <person name="Lander E."/>
            <person name="Galagan J."/>
            <person name="Nusbaum C."/>
            <person name="Devon K."/>
            <person name="Henn M."/>
            <person name="Jaffe D."/>
            <person name="Butler J."/>
            <person name="Alvarez P."/>
            <person name="Gnerre S."/>
            <person name="Grabherr M."/>
            <person name="Kleber M."/>
            <person name="Mauceli E."/>
            <person name="Brockman W."/>
            <person name="MacCallum I.A."/>
            <person name="Rounsley S."/>
            <person name="Young S."/>
            <person name="LaButti K."/>
            <person name="Pushparaj V."/>
            <person name="DeCaprio D."/>
            <person name="Crawford M."/>
            <person name="Koehrsen M."/>
            <person name="Engels R."/>
            <person name="Montgomery P."/>
            <person name="Pearson M."/>
            <person name="Howarth C."/>
            <person name="Larson L."/>
            <person name="Luoma S."/>
            <person name="White J."/>
            <person name="Kodira C."/>
            <person name="Zeng Q."/>
            <person name="Oleary S."/>
            <person name="Yandava C."/>
            <person name="Alvarado L."/>
            <person name="Wirth D."/>
            <person name="Volkman S."/>
            <person name="Hartl D."/>
        </authorList>
    </citation>
    <scope>NUCLEOTIDE SEQUENCE [LARGE SCALE GENOMIC DNA]</scope>
</reference>
<dbReference type="OMA" id="HCEFDLY"/>
<protein>
    <submittedName>
        <fullName evidence="2">Uncharacterized protein</fullName>
    </submittedName>
</protein>
<gene>
    <name evidence="2" type="ORF">PFHG_04503</name>
</gene>
<dbReference type="Proteomes" id="UP000054289">
    <property type="component" value="Unassembled WGS sequence"/>
</dbReference>
<feature type="coiled-coil region" evidence="1">
    <location>
        <begin position="30"/>
        <end position="57"/>
    </location>
</feature>
<name>A0A0L7KI51_PLAFX</name>
<evidence type="ECO:0000313" key="3">
    <source>
        <dbReference type="Proteomes" id="UP000054289"/>
    </source>
</evidence>
<keyword evidence="1" id="KW-0175">Coiled coil</keyword>
<reference evidence="2 3" key="1">
    <citation type="submission" date="2006-03" db="EMBL/GenBank/DDBJ databases">
        <title>Annotation of Plasmodium falciparum HB3.</title>
        <authorList>
            <consortium name="The Broad Institute Genome Sequencing Platform"/>
            <person name="Volkman S.K."/>
            <person name="Neafsey D.E."/>
            <person name="Dash A.P."/>
            <person name="Chitnis C.E."/>
            <person name="Hartl D.L."/>
            <person name="Young S.K."/>
            <person name="Zeng Q."/>
            <person name="Koehrsen M."/>
            <person name="Alvarado L."/>
            <person name="Berlin A."/>
            <person name="Borenstein D."/>
            <person name="Chapman S.B."/>
            <person name="Chen Z."/>
            <person name="Engels R."/>
            <person name="Freedman E."/>
            <person name="Gellesch M."/>
            <person name="Goldberg J."/>
            <person name="Griggs A."/>
            <person name="Gujja S."/>
            <person name="Heilman E.R."/>
            <person name="Heiman D.I."/>
            <person name="Howarth C."/>
            <person name="Jen D."/>
            <person name="Larson L."/>
            <person name="Mehta T."/>
            <person name="Neiman D."/>
            <person name="Park D."/>
            <person name="Pearson M."/>
            <person name="Roberts A."/>
            <person name="Saif S."/>
            <person name="Shea T."/>
            <person name="Shenoy N."/>
            <person name="Sisk P."/>
            <person name="Stolte C."/>
            <person name="Sykes S."/>
            <person name="Walk T."/>
            <person name="White J."/>
            <person name="Yandava C."/>
            <person name="Haas B."/>
            <person name="Henn M.R."/>
            <person name="Nusbaum C."/>
            <person name="Birren B."/>
        </authorList>
    </citation>
    <scope>NUCLEOTIDE SEQUENCE [LARGE SCALE GENOMIC DNA]</scope>
    <source>
        <strain evidence="2">HB3</strain>
    </source>
</reference>
<accession>A0A0L7KI51</accession>
<dbReference type="OrthoDB" id="329500at2759"/>
<dbReference type="EMBL" id="CH672093">
    <property type="protein sequence ID" value="KOB62731.1"/>
    <property type="molecule type" value="Genomic_DNA"/>
</dbReference>
<organism evidence="2 3">
    <name type="scientific">Plasmodium falciparum (isolate HB3)</name>
    <dbReference type="NCBI Taxonomy" id="137071"/>
    <lineage>
        <taxon>Eukaryota</taxon>
        <taxon>Sar</taxon>
        <taxon>Alveolata</taxon>
        <taxon>Apicomplexa</taxon>
        <taxon>Aconoidasida</taxon>
        <taxon>Haemosporida</taxon>
        <taxon>Plasmodiidae</taxon>
        <taxon>Plasmodium</taxon>
        <taxon>Plasmodium (Laverania)</taxon>
    </lineage>
</organism>
<dbReference type="KEGG" id="pfh:PFHG_04503"/>
<sequence length="713" mass="86150">MNIYAFVKMNKKKNEENYFKVGEESLSSNCDCTNCKYEELNNMLEDIKKTFNFLYDEKKGIRRTEKCDSLKTKDDDENIKKNELYDDSNKKDICNIYEKINNSYVNSKESFSISNTNSSMSSEGSNVSSNYDELIDDILLSDVSSLSNNDKEDIINIDNLRCDKNFLYLIDEKKMRKDKNNIYYNCISIFSLNTYLYNDIFRYNPHLFGLYENCRNNENRCKKIGTLCTQYNLIFLRSVYGKYQKYLFDKLKYTHTIMLDNIPWCNNLLNEIYYSALNYFYGNGGLYICWSKILFRLCYYDFMFLSSDIIFKRKVIKFIKLIYDNKYHLYFFSLEFDLYSTQNKISNIKDLVFFMKKIFWKIYIFFLFYKNRRFLKRRKENTKGCIKHKNGNIKSEEEIINDKHNYINCNNNIYSNNNFYHNHILNEEKKKISTMIFKNSSIFIIGSFNIDINDNKELYEKLITLNHHGEMKDMFFYKNIHYKLQRTYNIVDLKNNTLVNGLNYCYGLTDNIFLVKSFFLNEKDIYELMSLYNPIDIIIEKFNNFKKKKKSIDNYMIDNIFKLINKNGIYFKFQEVYNYGVDILTQKKGKEFSDHWILSARFDIKNKNRNINLKIENKLFNFLYNVNKYFLINKKSYHKFCQVKYVKKRKSQKSNHKKVIMNNINHMPIQMEKYDYSRKICIITDENINSINQVETNLYHILLKCFEEECNIY</sequence>
<proteinExistence type="predicted"/>
<evidence type="ECO:0000313" key="2">
    <source>
        <dbReference type="EMBL" id="KOB62731.1"/>
    </source>
</evidence>